<dbReference type="InterPro" id="IPR003439">
    <property type="entry name" value="ABC_transporter-like_ATP-bd"/>
</dbReference>
<evidence type="ECO:0000256" key="3">
    <source>
        <dbReference type="ARBA" id="ARBA00022840"/>
    </source>
</evidence>
<dbReference type="FunFam" id="3.40.50.300:FF:000032">
    <property type="entry name" value="Export ABC transporter ATP-binding protein"/>
    <property type="match status" value="1"/>
</dbReference>
<evidence type="ECO:0000313" key="6">
    <source>
        <dbReference type="Proteomes" id="UP000179281"/>
    </source>
</evidence>
<dbReference type="Gene3D" id="3.40.50.300">
    <property type="entry name" value="P-loop containing nucleotide triphosphate hydrolases"/>
    <property type="match status" value="1"/>
</dbReference>
<keyword evidence="2" id="KW-0547">Nucleotide-binding</keyword>
<accession>A0A1G2CN26</accession>
<dbReference type="SUPFAM" id="SSF52540">
    <property type="entry name" value="P-loop containing nucleoside triphosphate hydrolases"/>
    <property type="match status" value="1"/>
</dbReference>
<comment type="caution">
    <text evidence="5">The sequence shown here is derived from an EMBL/GenBank/DDBJ whole genome shotgun (WGS) entry which is preliminary data.</text>
</comment>
<dbReference type="PROSITE" id="PS00211">
    <property type="entry name" value="ABC_TRANSPORTER_1"/>
    <property type="match status" value="1"/>
</dbReference>
<dbReference type="Proteomes" id="UP000179281">
    <property type="component" value="Unassembled WGS sequence"/>
</dbReference>
<dbReference type="GO" id="GO:0098796">
    <property type="term" value="C:membrane protein complex"/>
    <property type="evidence" value="ECO:0007669"/>
    <property type="project" value="UniProtKB-ARBA"/>
</dbReference>
<name>A0A1G2CN26_9BACT</name>
<dbReference type="GO" id="GO:0022857">
    <property type="term" value="F:transmembrane transporter activity"/>
    <property type="evidence" value="ECO:0007669"/>
    <property type="project" value="TreeGrafter"/>
</dbReference>
<dbReference type="PANTHER" id="PTHR24220">
    <property type="entry name" value="IMPORT ATP-BINDING PROTEIN"/>
    <property type="match status" value="1"/>
</dbReference>
<proteinExistence type="predicted"/>
<dbReference type="EMBL" id="MHLD01000006">
    <property type="protein sequence ID" value="OGZ02814.1"/>
    <property type="molecule type" value="Genomic_DNA"/>
</dbReference>
<dbReference type="InterPro" id="IPR015854">
    <property type="entry name" value="ABC_transpr_LolD-like"/>
</dbReference>
<reference evidence="5 6" key="1">
    <citation type="journal article" date="2016" name="Nat. Commun.">
        <title>Thousands of microbial genomes shed light on interconnected biogeochemical processes in an aquifer system.</title>
        <authorList>
            <person name="Anantharaman K."/>
            <person name="Brown C.T."/>
            <person name="Hug L.A."/>
            <person name="Sharon I."/>
            <person name="Castelle C.J."/>
            <person name="Probst A.J."/>
            <person name="Thomas B.C."/>
            <person name="Singh A."/>
            <person name="Wilkins M.J."/>
            <person name="Karaoz U."/>
            <person name="Brodie E.L."/>
            <person name="Williams K.H."/>
            <person name="Hubbard S.S."/>
            <person name="Banfield J.F."/>
        </authorList>
    </citation>
    <scope>NUCLEOTIDE SEQUENCE [LARGE SCALE GENOMIC DNA]</scope>
</reference>
<evidence type="ECO:0000259" key="4">
    <source>
        <dbReference type="PROSITE" id="PS50893"/>
    </source>
</evidence>
<dbReference type="AlphaFoldDB" id="A0A1G2CN26"/>
<keyword evidence="3" id="KW-0067">ATP-binding</keyword>
<evidence type="ECO:0000256" key="2">
    <source>
        <dbReference type="ARBA" id="ARBA00022741"/>
    </source>
</evidence>
<evidence type="ECO:0000256" key="1">
    <source>
        <dbReference type="ARBA" id="ARBA00022448"/>
    </source>
</evidence>
<dbReference type="InterPro" id="IPR027417">
    <property type="entry name" value="P-loop_NTPase"/>
</dbReference>
<dbReference type="GO" id="GO:0016887">
    <property type="term" value="F:ATP hydrolysis activity"/>
    <property type="evidence" value="ECO:0007669"/>
    <property type="project" value="InterPro"/>
</dbReference>
<dbReference type="PANTHER" id="PTHR24220:SF86">
    <property type="entry name" value="ABC TRANSPORTER ABCH.1"/>
    <property type="match status" value="1"/>
</dbReference>
<dbReference type="CDD" id="cd03255">
    <property type="entry name" value="ABC_MJ0796_LolCDE_FtsE"/>
    <property type="match status" value="1"/>
</dbReference>
<dbReference type="GO" id="GO:0005524">
    <property type="term" value="F:ATP binding"/>
    <property type="evidence" value="ECO:0007669"/>
    <property type="project" value="UniProtKB-KW"/>
</dbReference>
<dbReference type="InterPro" id="IPR017871">
    <property type="entry name" value="ABC_transporter-like_CS"/>
</dbReference>
<organism evidence="5 6">
    <name type="scientific">Candidatus Liptonbacteria bacterium RIFCSPLOWO2_12_FULL_60_15</name>
    <dbReference type="NCBI Taxonomy" id="1798653"/>
    <lineage>
        <taxon>Bacteria</taxon>
        <taxon>Candidatus Liptoniibacteriota</taxon>
    </lineage>
</organism>
<dbReference type="STRING" id="1798653.A3G64_02310"/>
<keyword evidence="1" id="KW-0813">Transport</keyword>
<gene>
    <name evidence="5" type="ORF">A3G64_02310</name>
</gene>
<dbReference type="SMART" id="SM00382">
    <property type="entry name" value="AAA"/>
    <property type="match status" value="1"/>
</dbReference>
<sequence length="234" mass="25862">MGEPLIRVEDLWKKFSLGGASVEVLRGLSANIWEGDFVAILGPSGSGKSTLLNMMGLLDRPTAGKVFLRGEDISVLPDERRAELHSRMFGFVFQQFHLIPWLTAYENAALPLLFAGKNADSDALRQLFRDFGLSERMSHRPYELSGGEQQRVALLRALANDPAIVLGDEPTGNLDSVTGNRLLEVLIDLNKAKKKTLVIVTHDADIAGRADQIIVVRDGNVVRDHHRHKGIYAE</sequence>
<dbReference type="InterPro" id="IPR003593">
    <property type="entry name" value="AAA+_ATPase"/>
</dbReference>
<evidence type="ECO:0000313" key="5">
    <source>
        <dbReference type="EMBL" id="OGZ02814.1"/>
    </source>
</evidence>
<dbReference type="PROSITE" id="PS50893">
    <property type="entry name" value="ABC_TRANSPORTER_2"/>
    <property type="match status" value="1"/>
</dbReference>
<dbReference type="GO" id="GO:0005886">
    <property type="term" value="C:plasma membrane"/>
    <property type="evidence" value="ECO:0007669"/>
    <property type="project" value="TreeGrafter"/>
</dbReference>
<dbReference type="InterPro" id="IPR017911">
    <property type="entry name" value="MacB-like_ATP-bd"/>
</dbReference>
<feature type="domain" description="ABC transporter" evidence="4">
    <location>
        <begin position="6"/>
        <end position="233"/>
    </location>
</feature>
<protein>
    <recommendedName>
        <fullName evidence="4">ABC transporter domain-containing protein</fullName>
    </recommendedName>
</protein>
<dbReference type="Pfam" id="PF00005">
    <property type="entry name" value="ABC_tran"/>
    <property type="match status" value="1"/>
</dbReference>